<evidence type="ECO:0000313" key="1">
    <source>
        <dbReference type="EMBL" id="KAJ7352378.1"/>
    </source>
</evidence>
<reference evidence="1" key="1">
    <citation type="submission" date="2023-03" db="EMBL/GenBank/DDBJ databases">
        <title>Massive genome expansion in bonnet fungi (Mycena s.s.) driven by repeated elements and novel gene families across ecological guilds.</title>
        <authorList>
            <consortium name="Lawrence Berkeley National Laboratory"/>
            <person name="Harder C.B."/>
            <person name="Miyauchi S."/>
            <person name="Viragh M."/>
            <person name="Kuo A."/>
            <person name="Thoen E."/>
            <person name="Andreopoulos B."/>
            <person name="Lu D."/>
            <person name="Skrede I."/>
            <person name="Drula E."/>
            <person name="Henrissat B."/>
            <person name="Morin E."/>
            <person name="Kohler A."/>
            <person name="Barry K."/>
            <person name="LaButti K."/>
            <person name="Morin E."/>
            <person name="Salamov A."/>
            <person name="Lipzen A."/>
            <person name="Mereny Z."/>
            <person name="Hegedus B."/>
            <person name="Baldrian P."/>
            <person name="Stursova M."/>
            <person name="Weitz H."/>
            <person name="Taylor A."/>
            <person name="Grigoriev I.V."/>
            <person name="Nagy L.G."/>
            <person name="Martin F."/>
            <person name="Kauserud H."/>
        </authorList>
    </citation>
    <scope>NUCLEOTIDE SEQUENCE</scope>
    <source>
        <strain evidence="1">CBHHK002</strain>
    </source>
</reference>
<comment type="caution">
    <text evidence="1">The sequence shown here is derived from an EMBL/GenBank/DDBJ whole genome shotgun (WGS) entry which is preliminary data.</text>
</comment>
<dbReference type="AlphaFoldDB" id="A0AAD7EVK3"/>
<organism evidence="1 2">
    <name type="scientific">Mycena albidolilacea</name>
    <dbReference type="NCBI Taxonomy" id="1033008"/>
    <lineage>
        <taxon>Eukaryota</taxon>
        <taxon>Fungi</taxon>
        <taxon>Dikarya</taxon>
        <taxon>Basidiomycota</taxon>
        <taxon>Agaricomycotina</taxon>
        <taxon>Agaricomycetes</taxon>
        <taxon>Agaricomycetidae</taxon>
        <taxon>Agaricales</taxon>
        <taxon>Marasmiineae</taxon>
        <taxon>Mycenaceae</taxon>
        <taxon>Mycena</taxon>
    </lineage>
</organism>
<protein>
    <submittedName>
        <fullName evidence="1">Uncharacterized protein</fullName>
    </submittedName>
</protein>
<dbReference type="EMBL" id="JARIHO010000012">
    <property type="protein sequence ID" value="KAJ7352378.1"/>
    <property type="molecule type" value="Genomic_DNA"/>
</dbReference>
<dbReference type="InterPro" id="IPR059179">
    <property type="entry name" value="MLKL-like_MCAfunc"/>
</dbReference>
<dbReference type="CDD" id="cd21037">
    <property type="entry name" value="MLKL_NTD"/>
    <property type="match status" value="1"/>
</dbReference>
<accession>A0AAD7EVK3</accession>
<sequence>MSASDALSAVTTLHSIVSKVKENKTELLRLSNRIRHVVLSLEDSRRRDVIRDTDYNDALTAISDVILRTERLTQRLLKRSLGDRTWNSREISSEIRRLNEDVKNYLSVHTVEFSQSEQYSMLSASIEEITIKLAELDLRLRPRGGDSWAPNIVAQAQTNQSEARERLMDFSGIPSTGIPYEGIAFEAMKESAWTTIKIEDLEPKNDPQKPSTLILDVKIGTSYYKLRQLIEDAGYLRPDSLVEDSQRKLCISVVDGDSSYDATSPGGLQISRTEPLRWWYNKYTEYHGISGASTPGQTIAKLDLISGGIWAGGTHFQFHRTLRVPESSNQTPSQLPPDLGQYPLLPISNLEEARLPVSMRGKGGFIMPMFNKEALWISFAGSSGNAVKVSVGGVNVVSGSFYKALTPLAIEQDYLITGPQTRLDGIVAGPGVVRQFVASTVGNGYTVEEQITGKADVGGLQCDIFRRRDFGGTFSLGSTFQNLDDLKTPQELDIPVQSQVLLSPNKRAVILDKDWTPREYCRQSTSPSITLRAGYRDLFSFPYLGFAAGGQIFWIQNPKFPRWSFNVPEPSQLGASAGGEIHQQIWRDETANTRLYDEEHGHRLYIHIVSPEMWEDITGTAPPISPITREMYHRHNIPWFPSYQDQEAHVDTVSNVLAKLKSVAQLDEERTGIVLNQNNYSIREEVINFPLDRVAPLHSSLS</sequence>
<evidence type="ECO:0000313" key="2">
    <source>
        <dbReference type="Proteomes" id="UP001218218"/>
    </source>
</evidence>
<keyword evidence="2" id="KW-1185">Reference proteome</keyword>
<dbReference type="InterPro" id="IPR036537">
    <property type="entry name" value="Adaptor_Cbl_N_dom_sf"/>
</dbReference>
<proteinExistence type="predicted"/>
<name>A0AAD7EVK3_9AGAR</name>
<dbReference type="Gene3D" id="1.20.930.20">
    <property type="entry name" value="Adaptor protein Cbl, N-terminal domain"/>
    <property type="match status" value="1"/>
</dbReference>
<dbReference type="GO" id="GO:0007166">
    <property type="term" value="P:cell surface receptor signaling pathway"/>
    <property type="evidence" value="ECO:0007669"/>
    <property type="project" value="InterPro"/>
</dbReference>
<dbReference type="Proteomes" id="UP001218218">
    <property type="component" value="Unassembled WGS sequence"/>
</dbReference>
<gene>
    <name evidence="1" type="ORF">DFH08DRAFT_858698</name>
</gene>